<name>D2VPY6_NAEGR</name>
<dbReference type="Proteomes" id="UP000006671">
    <property type="component" value="Unassembled WGS sequence"/>
</dbReference>
<dbReference type="AlphaFoldDB" id="D2VPY6"/>
<organism evidence="3">
    <name type="scientific">Naegleria gruberi</name>
    <name type="common">Amoeba</name>
    <dbReference type="NCBI Taxonomy" id="5762"/>
    <lineage>
        <taxon>Eukaryota</taxon>
        <taxon>Discoba</taxon>
        <taxon>Heterolobosea</taxon>
        <taxon>Tetramitia</taxon>
        <taxon>Eutetramitia</taxon>
        <taxon>Vahlkampfiidae</taxon>
        <taxon>Naegleria</taxon>
    </lineage>
</organism>
<evidence type="ECO:0000256" key="1">
    <source>
        <dbReference type="PROSITE-ProRule" id="PRU00235"/>
    </source>
</evidence>
<dbReference type="PANTHER" id="PTHR45982:SF1">
    <property type="entry name" value="REGULATOR OF CHROMOSOME CONDENSATION"/>
    <property type="match status" value="1"/>
</dbReference>
<dbReference type="RefSeq" id="XP_002673832.1">
    <property type="nucleotide sequence ID" value="XM_002673786.1"/>
</dbReference>
<dbReference type="GeneID" id="8855958"/>
<dbReference type="InParanoid" id="D2VPY6"/>
<dbReference type="OrthoDB" id="16281at2759"/>
<dbReference type="InterPro" id="IPR051553">
    <property type="entry name" value="Ran_GTPase-activating"/>
</dbReference>
<dbReference type="eggNOG" id="KOG1426">
    <property type="taxonomic scope" value="Eukaryota"/>
</dbReference>
<dbReference type="GO" id="GO:0005085">
    <property type="term" value="F:guanyl-nucleotide exchange factor activity"/>
    <property type="evidence" value="ECO:0007669"/>
    <property type="project" value="TreeGrafter"/>
</dbReference>
<proteinExistence type="predicted"/>
<dbReference type="GO" id="GO:0005737">
    <property type="term" value="C:cytoplasm"/>
    <property type="evidence" value="ECO:0007669"/>
    <property type="project" value="TreeGrafter"/>
</dbReference>
<dbReference type="VEuPathDB" id="AmoebaDB:NAEGRDRAFT_80830"/>
<evidence type="ECO:0000313" key="2">
    <source>
        <dbReference type="EMBL" id="EFC41088.1"/>
    </source>
</evidence>
<dbReference type="InterPro" id="IPR000408">
    <property type="entry name" value="Reg_chr_condens"/>
</dbReference>
<dbReference type="InterPro" id="IPR009091">
    <property type="entry name" value="RCC1/BLIP-II"/>
</dbReference>
<protein>
    <submittedName>
        <fullName evidence="2">Uncharacterized protein</fullName>
    </submittedName>
</protein>
<gene>
    <name evidence="2" type="ORF">NAEGRDRAFT_80830</name>
</gene>
<dbReference type="PROSITE" id="PS50012">
    <property type="entry name" value="RCC1_3"/>
    <property type="match status" value="2"/>
</dbReference>
<dbReference type="EMBL" id="GG738888">
    <property type="protein sequence ID" value="EFC41088.1"/>
    <property type="molecule type" value="Genomic_DNA"/>
</dbReference>
<accession>D2VPY6</accession>
<dbReference type="SUPFAM" id="SSF50985">
    <property type="entry name" value="RCC1/BLIP-II"/>
    <property type="match status" value="1"/>
</dbReference>
<reference evidence="2 3" key="1">
    <citation type="journal article" date="2010" name="Cell">
        <title>The genome of Naegleria gruberi illuminates early eukaryotic versatility.</title>
        <authorList>
            <person name="Fritz-Laylin L.K."/>
            <person name="Prochnik S.E."/>
            <person name="Ginger M.L."/>
            <person name="Dacks J.B."/>
            <person name="Carpenter M.L."/>
            <person name="Field M.C."/>
            <person name="Kuo A."/>
            <person name="Paredez A."/>
            <person name="Chapman J."/>
            <person name="Pham J."/>
            <person name="Shu S."/>
            <person name="Neupane R."/>
            <person name="Cipriano M."/>
            <person name="Mancuso J."/>
            <person name="Tu H."/>
            <person name="Salamov A."/>
            <person name="Lindquist E."/>
            <person name="Shapiro H."/>
            <person name="Lucas S."/>
            <person name="Grigoriev I.V."/>
            <person name="Cande W.Z."/>
            <person name="Fulton C."/>
            <person name="Rokhsar D.S."/>
            <person name="Dawson S.C."/>
        </authorList>
    </citation>
    <scope>NUCLEOTIDE SEQUENCE [LARGE SCALE GENOMIC DNA]</scope>
    <source>
        <strain evidence="2 3">NEG-M</strain>
    </source>
</reference>
<feature type="repeat" description="RCC1" evidence="1">
    <location>
        <begin position="300"/>
        <end position="353"/>
    </location>
</feature>
<dbReference type="PANTHER" id="PTHR45982">
    <property type="entry name" value="REGULATOR OF CHROMOSOME CONDENSATION"/>
    <property type="match status" value="1"/>
</dbReference>
<feature type="repeat" description="RCC1" evidence="1">
    <location>
        <begin position="354"/>
        <end position="404"/>
    </location>
</feature>
<sequence>MSNYHTNFYQHHIKTLLNETDRESIYRPCRTTLLYGSGNKNISLGIPMEEVTSSSGSGSQEYGGYVKRVLPCSCLIYKMRGVKPQRYNDYENVYGATMDYDDEFIQDISCGESSSCFLTSKGRVFTSANSETHDASKVPTFICLSYSDTKVNTNDGMVVELNLEEVKKGEEDLMSQQEGYVFGIQQVCVLSTHLCILTKMGLVFKLSSSDNWTLLEFKKKNELARIKYITSGLSHLMALSEDGELFAASQYDTYGACGSGNMASTATFETYQPHIPLERGDSILDVYAAYYRTLVVTKFGKLYVTGWGVFCQQGIGHADNILAFTLHEPMAKTGEKVIKVALGALHTICLCESGNCWAFGYNSYRQCGSESEVDHHPLPVLIELPKKIKDIFCGWHFSILQTVDGEFLGAGSNSAGELCSISNISAINKFTPLQLPKPPITTSQMVWRIFTSSFSSNIFFMVRLENSKRTQWMRQNMKRLIQNKDIVAGHPLFDIEILH</sequence>
<evidence type="ECO:0000313" key="3">
    <source>
        <dbReference type="Proteomes" id="UP000006671"/>
    </source>
</evidence>
<dbReference type="Pfam" id="PF00415">
    <property type="entry name" value="RCC1"/>
    <property type="match status" value="1"/>
</dbReference>
<dbReference type="Gene3D" id="2.130.10.30">
    <property type="entry name" value="Regulator of chromosome condensation 1/beta-lactamase-inhibitor protein II"/>
    <property type="match status" value="1"/>
</dbReference>
<dbReference type="KEGG" id="ngr:NAEGRDRAFT_80830"/>
<keyword evidence="3" id="KW-1185">Reference proteome</keyword>